<dbReference type="GO" id="GO:0003677">
    <property type="term" value="F:DNA binding"/>
    <property type="evidence" value="ECO:0007669"/>
    <property type="project" value="UniProtKB-KW"/>
</dbReference>
<protein>
    <submittedName>
        <fullName evidence="7">DNA-binding response regulator</fullName>
    </submittedName>
</protein>
<keyword evidence="4" id="KW-0597">Phosphoprotein</keyword>
<evidence type="ECO:0000259" key="5">
    <source>
        <dbReference type="PROSITE" id="PS50043"/>
    </source>
</evidence>
<dbReference type="Gene3D" id="3.40.50.2300">
    <property type="match status" value="1"/>
</dbReference>
<dbReference type="Pfam" id="PF00072">
    <property type="entry name" value="Response_reg"/>
    <property type="match status" value="1"/>
</dbReference>
<dbReference type="SMART" id="SM00421">
    <property type="entry name" value="HTH_LUXR"/>
    <property type="match status" value="1"/>
</dbReference>
<evidence type="ECO:0000313" key="7">
    <source>
        <dbReference type="EMBL" id="RGW11309.1"/>
    </source>
</evidence>
<sequence>MGKISIAIMDDDIWCLKSLGSWLQGQPHLCTLLWQTSSPAAALQRCLNGQKAQQPQVLLLDTSLDIASAPEICHQIRSATDAISILGMSSGMYEPYIEALARAGAQGIMLKRHLTRQLPQALSILAAGKPVDPRHFKDTKTAHADLESTAPTQRKPLSAREAQVLHLYSQHKTTQQIANQLGVSLSTVYTFKHRVIEKMKAATLAEAIYDFKEDDRDNHM</sequence>
<reference evidence="7 8" key="1">
    <citation type="submission" date="2018-08" db="EMBL/GenBank/DDBJ databases">
        <title>A genome reference for cultivated species of the human gut microbiota.</title>
        <authorList>
            <person name="Zou Y."/>
            <person name="Xue W."/>
            <person name="Luo G."/>
        </authorList>
    </citation>
    <scope>NUCLEOTIDE SEQUENCE [LARGE SCALE GENOMIC DNA]</scope>
    <source>
        <strain evidence="7 8">AF13-3LB</strain>
    </source>
</reference>
<dbReference type="Proteomes" id="UP000265970">
    <property type="component" value="Unassembled WGS sequence"/>
</dbReference>
<dbReference type="InterPro" id="IPR016032">
    <property type="entry name" value="Sig_transdc_resp-reg_C-effctor"/>
</dbReference>
<dbReference type="EMBL" id="QRZV01000001">
    <property type="protein sequence ID" value="RGW11309.1"/>
    <property type="molecule type" value="Genomic_DNA"/>
</dbReference>
<comment type="caution">
    <text evidence="7">The sequence shown here is derived from an EMBL/GenBank/DDBJ whole genome shotgun (WGS) entry which is preliminary data.</text>
</comment>
<name>A0A395XJ62_9BIFI</name>
<dbReference type="Pfam" id="PF00196">
    <property type="entry name" value="GerE"/>
    <property type="match status" value="1"/>
</dbReference>
<dbReference type="Gene3D" id="1.10.10.10">
    <property type="entry name" value="Winged helix-like DNA-binding domain superfamily/Winged helix DNA-binding domain"/>
    <property type="match status" value="1"/>
</dbReference>
<dbReference type="CDD" id="cd06170">
    <property type="entry name" value="LuxR_C_like"/>
    <property type="match status" value="1"/>
</dbReference>
<evidence type="ECO:0000256" key="3">
    <source>
        <dbReference type="ARBA" id="ARBA00023163"/>
    </source>
</evidence>
<dbReference type="InterPro" id="IPR011006">
    <property type="entry name" value="CheY-like_superfamily"/>
</dbReference>
<dbReference type="InterPro" id="IPR036388">
    <property type="entry name" value="WH-like_DNA-bd_sf"/>
</dbReference>
<evidence type="ECO:0000256" key="2">
    <source>
        <dbReference type="ARBA" id="ARBA00023125"/>
    </source>
</evidence>
<keyword evidence="2 7" id="KW-0238">DNA-binding</keyword>
<dbReference type="SUPFAM" id="SSF46894">
    <property type="entry name" value="C-terminal effector domain of the bipartite response regulators"/>
    <property type="match status" value="1"/>
</dbReference>
<organism evidence="7 8">
    <name type="scientific">Bifidobacterium pseudolongum</name>
    <dbReference type="NCBI Taxonomy" id="1694"/>
    <lineage>
        <taxon>Bacteria</taxon>
        <taxon>Bacillati</taxon>
        <taxon>Actinomycetota</taxon>
        <taxon>Actinomycetes</taxon>
        <taxon>Bifidobacteriales</taxon>
        <taxon>Bifidobacteriaceae</taxon>
        <taxon>Bifidobacterium</taxon>
    </lineage>
</organism>
<dbReference type="PROSITE" id="PS50110">
    <property type="entry name" value="RESPONSE_REGULATORY"/>
    <property type="match status" value="1"/>
</dbReference>
<dbReference type="SUPFAM" id="SSF52172">
    <property type="entry name" value="CheY-like"/>
    <property type="match status" value="1"/>
</dbReference>
<feature type="domain" description="HTH luxR-type" evidence="5">
    <location>
        <begin position="150"/>
        <end position="215"/>
    </location>
</feature>
<dbReference type="PANTHER" id="PTHR44688:SF16">
    <property type="entry name" value="DNA-BINDING TRANSCRIPTIONAL ACTIVATOR DEVR_DOSR"/>
    <property type="match status" value="1"/>
</dbReference>
<dbReference type="PANTHER" id="PTHR44688">
    <property type="entry name" value="DNA-BINDING TRANSCRIPTIONAL ACTIVATOR DEVR_DOSR"/>
    <property type="match status" value="1"/>
</dbReference>
<dbReference type="GO" id="GO:0006355">
    <property type="term" value="P:regulation of DNA-templated transcription"/>
    <property type="evidence" value="ECO:0007669"/>
    <property type="project" value="InterPro"/>
</dbReference>
<dbReference type="InterPro" id="IPR000792">
    <property type="entry name" value="Tscrpt_reg_LuxR_C"/>
</dbReference>
<evidence type="ECO:0000313" key="8">
    <source>
        <dbReference type="Proteomes" id="UP000265970"/>
    </source>
</evidence>
<evidence type="ECO:0000256" key="1">
    <source>
        <dbReference type="ARBA" id="ARBA00023015"/>
    </source>
</evidence>
<dbReference type="InterPro" id="IPR001789">
    <property type="entry name" value="Sig_transdc_resp-reg_receiver"/>
</dbReference>
<gene>
    <name evidence="7" type="ORF">DWV92_03050</name>
</gene>
<dbReference type="AlphaFoldDB" id="A0A395XJ62"/>
<evidence type="ECO:0000256" key="4">
    <source>
        <dbReference type="PROSITE-ProRule" id="PRU00169"/>
    </source>
</evidence>
<feature type="domain" description="Response regulatory" evidence="6">
    <location>
        <begin position="5"/>
        <end position="126"/>
    </location>
</feature>
<keyword evidence="3" id="KW-0804">Transcription</keyword>
<dbReference type="PRINTS" id="PR00038">
    <property type="entry name" value="HTHLUXR"/>
</dbReference>
<dbReference type="GO" id="GO:0000160">
    <property type="term" value="P:phosphorelay signal transduction system"/>
    <property type="evidence" value="ECO:0007669"/>
    <property type="project" value="InterPro"/>
</dbReference>
<feature type="modified residue" description="4-aspartylphosphate" evidence="4">
    <location>
        <position position="61"/>
    </location>
</feature>
<proteinExistence type="predicted"/>
<keyword evidence="1" id="KW-0805">Transcription regulation</keyword>
<dbReference type="PROSITE" id="PS50043">
    <property type="entry name" value="HTH_LUXR_2"/>
    <property type="match status" value="1"/>
</dbReference>
<evidence type="ECO:0000259" key="6">
    <source>
        <dbReference type="PROSITE" id="PS50110"/>
    </source>
</evidence>
<accession>A0A395XJ62</accession>